<keyword evidence="2" id="KW-1185">Reference proteome</keyword>
<organism evidence="1 2">
    <name type="scientific">Sphingomonas olei</name>
    <dbReference type="NCBI Taxonomy" id="1886787"/>
    <lineage>
        <taxon>Bacteria</taxon>
        <taxon>Pseudomonadati</taxon>
        <taxon>Pseudomonadota</taxon>
        <taxon>Alphaproteobacteria</taxon>
        <taxon>Sphingomonadales</taxon>
        <taxon>Sphingomonadaceae</taxon>
        <taxon>Sphingomonas</taxon>
    </lineage>
</organism>
<accession>A0ABY2QG34</accession>
<gene>
    <name evidence="1" type="ORF">E5988_12260</name>
</gene>
<reference evidence="1 2" key="1">
    <citation type="submission" date="2019-04" db="EMBL/GenBank/DDBJ databases">
        <title>Microbes associate with the intestines of laboratory mice.</title>
        <authorList>
            <person name="Navarre W."/>
            <person name="Wong E."/>
            <person name="Huang K.C."/>
            <person name="Tropini C."/>
            <person name="Ng K."/>
            <person name="Yu B."/>
        </authorList>
    </citation>
    <scope>NUCLEOTIDE SEQUENCE [LARGE SCALE GENOMIC DNA]</scope>
    <source>
        <strain evidence="1 2">NM83_B4-11</strain>
    </source>
</reference>
<evidence type="ECO:0000313" key="2">
    <source>
        <dbReference type="Proteomes" id="UP000308038"/>
    </source>
</evidence>
<dbReference type="RefSeq" id="WP_136451836.1">
    <property type="nucleotide sequence ID" value="NZ_SSTI01000008.1"/>
</dbReference>
<evidence type="ECO:0000313" key="1">
    <source>
        <dbReference type="EMBL" id="THG39442.1"/>
    </source>
</evidence>
<comment type="caution">
    <text evidence="1">The sequence shown here is derived from an EMBL/GenBank/DDBJ whole genome shotgun (WGS) entry which is preliminary data.</text>
</comment>
<sequence>MFDAAVKQARPSQIKAAACVGMQGLGDRVTVNAPAPTIARLSAKLRLPAFPASQCSFGVEPIVIKNGAKAIMYTVRVEARDADGILTFWGGAAYGNLGANGTQYRLMPRGEDWEPVPTGTIYVS</sequence>
<protein>
    <submittedName>
        <fullName evidence="1">Uncharacterized protein</fullName>
    </submittedName>
</protein>
<proteinExistence type="predicted"/>
<name>A0ABY2QG34_9SPHN</name>
<dbReference type="EMBL" id="SSTI01000008">
    <property type="protein sequence ID" value="THG39442.1"/>
    <property type="molecule type" value="Genomic_DNA"/>
</dbReference>
<dbReference type="Proteomes" id="UP000308038">
    <property type="component" value="Unassembled WGS sequence"/>
</dbReference>